<gene>
    <name evidence="1" type="ordered locus">Veis_3458</name>
</gene>
<evidence type="ECO:0000313" key="2">
    <source>
        <dbReference type="Proteomes" id="UP000000374"/>
    </source>
</evidence>
<dbReference type="AlphaFoldDB" id="A1WNH2"/>
<proteinExistence type="predicted"/>
<evidence type="ECO:0000313" key="1">
    <source>
        <dbReference type="EMBL" id="ABM59179.1"/>
    </source>
</evidence>
<reference evidence="2" key="1">
    <citation type="submission" date="2006-12" db="EMBL/GenBank/DDBJ databases">
        <title>Complete sequence of chromosome 1 of Verminephrobacter eiseniae EF01-2.</title>
        <authorList>
            <person name="Copeland A."/>
            <person name="Lucas S."/>
            <person name="Lapidus A."/>
            <person name="Barry K."/>
            <person name="Detter J.C."/>
            <person name="Glavina del Rio T."/>
            <person name="Dalin E."/>
            <person name="Tice H."/>
            <person name="Pitluck S."/>
            <person name="Chertkov O."/>
            <person name="Brettin T."/>
            <person name="Bruce D."/>
            <person name="Han C."/>
            <person name="Tapia R."/>
            <person name="Gilna P."/>
            <person name="Schmutz J."/>
            <person name="Larimer F."/>
            <person name="Land M."/>
            <person name="Hauser L."/>
            <person name="Kyrpides N."/>
            <person name="Kim E."/>
            <person name="Stahl D."/>
            <person name="Richardson P."/>
        </authorList>
    </citation>
    <scope>NUCLEOTIDE SEQUENCE [LARGE SCALE GENOMIC DNA]</scope>
    <source>
        <strain evidence="2">EF01-2</strain>
    </source>
</reference>
<keyword evidence="2" id="KW-1185">Reference proteome</keyword>
<dbReference type="EMBL" id="CP000542">
    <property type="protein sequence ID" value="ABM59179.1"/>
    <property type="molecule type" value="Genomic_DNA"/>
</dbReference>
<dbReference type="Proteomes" id="UP000000374">
    <property type="component" value="Chromosome"/>
</dbReference>
<protein>
    <submittedName>
        <fullName evidence="1">Uncharacterized protein</fullName>
    </submittedName>
</protein>
<accession>A1WNH2</accession>
<sequence>MNVSTRWPWAFGAATAVGSIGPLALPGYPVRFLLPGIALFGTIIAASAVQSVWIGLHDRDGIGAKTWVGSDDYRE</sequence>
<name>A1WNH2_VEREI</name>
<organism evidence="1 2">
    <name type="scientific">Verminephrobacter eiseniae (strain EF01-2)</name>
    <dbReference type="NCBI Taxonomy" id="391735"/>
    <lineage>
        <taxon>Bacteria</taxon>
        <taxon>Pseudomonadati</taxon>
        <taxon>Pseudomonadota</taxon>
        <taxon>Betaproteobacteria</taxon>
        <taxon>Burkholderiales</taxon>
        <taxon>Comamonadaceae</taxon>
        <taxon>Verminephrobacter</taxon>
    </lineage>
</organism>
<dbReference type="HOGENOM" id="CLU_2670083_0_0_4"/>
<dbReference type="KEGG" id="vei:Veis_3458"/>
<dbReference type="STRING" id="391735.Veis_3458"/>